<dbReference type="CDD" id="cd00060">
    <property type="entry name" value="FHA"/>
    <property type="match status" value="1"/>
</dbReference>
<dbReference type="PROSITE" id="PS50006">
    <property type="entry name" value="FHA_DOMAIN"/>
    <property type="match status" value="1"/>
</dbReference>
<accession>M3J6U8</accession>
<feature type="compositionally biased region" description="Basic and acidic residues" evidence="1">
    <location>
        <begin position="203"/>
        <end position="212"/>
    </location>
</feature>
<name>M3J6U8_CANMX</name>
<feature type="compositionally biased region" description="Acidic residues" evidence="1">
    <location>
        <begin position="268"/>
        <end position="290"/>
    </location>
</feature>
<dbReference type="Proteomes" id="UP000011777">
    <property type="component" value="Unassembled WGS sequence"/>
</dbReference>
<dbReference type="Gene3D" id="2.60.200.20">
    <property type="match status" value="1"/>
</dbReference>
<dbReference type="AlphaFoldDB" id="M3J6U8"/>
<feature type="compositionally biased region" description="Acidic residues" evidence="1">
    <location>
        <begin position="175"/>
        <end position="190"/>
    </location>
</feature>
<dbReference type="Pfam" id="PF00498">
    <property type="entry name" value="FHA"/>
    <property type="match status" value="1"/>
</dbReference>
<feature type="region of interest" description="Disordered" evidence="1">
    <location>
        <begin position="513"/>
        <end position="532"/>
    </location>
</feature>
<evidence type="ECO:0000259" key="2">
    <source>
        <dbReference type="PROSITE" id="PS50006"/>
    </source>
</evidence>
<feature type="compositionally biased region" description="Acidic residues" evidence="1">
    <location>
        <begin position="303"/>
        <end position="325"/>
    </location>
</feature>
<feature type="compositionally biased region" description="Acidic residues" evidence="1">
    <location>
        <begin position="436"/>
        <end position="467"/>
    </location>
</feature>
<feature type="compositionally biased region" description="Acidic residues" evidence="1">
    <location>
        <begin position="513"/>
        <end position="524"/>
    </location>
</feature>
<feature type="compositionally biased region" description="Basic and acidic residues" evidence="1">
    <location>
        <begin position="224"/>
        <end position="233"/>
    </location>
</feature>
<reference evidence="3 4" key="1">
    <citation type="submission" date="2013-02" db="EMBL/GenBank/DDBJ databases">
        <title>Genome sequence of Candida maltosa Xu316, a potential industrial strain for xylitol and ethanol production.</title>
        <authorList>
            <person name="Yu J."/>
            <person name="Wang Q."/>
            <person name="Geng X."/>
            <person name="Bao W."/>
            <person name="He P."/>
            <person name="Cai J."/>
        </authorList>
    </citation>
    <scope>NUCLEOTIDE SEQUENCE [LARGE SCALE GENOMIC DNA]</scope>
    <source>
        <strain evidence="4">Xu316</strain>
    </source>
</reference>
<feature type="region of interest" description="Disordered" evidence="1">
    <location>
        <begin position="433"/>
        <end position="475"/>
    </location>
</feature>
<dbReference type="HOGENOM" id="CLU_393791_0_0_1"/>
<feature type="domain" description="FHA" evidence="2">
    <location>
        <begin position="19"/>
        <end position="78"/>
    </location>
</feature>
<dbReference type="OMA" id="HAKIRYD"/>
<dbReference type="eggNOG" id="ENOG502QVGM">
    <property type="taxonomic scope" value="Eukaryota"/>
</dbReference>
<evidence type="ECO:0000313" key="3">
    <source>
        <dbReference type="EMBL" id="EMG47798.1"/>
    </source>
</evidence>
<evidence type="ECO:0000313" key="4">
    <source>
        <dbReference type="Proteomes" id="UP000011777"/>
    </source>
</evidence>
<keyword evidence="4" id="KW-1185">Reference proteome</keyword>
<dbReference type="InterPro" id="IPR008984">
    <property type="entry name" value="SMAD_FHA_dom_sf"/>
</dbReference>
<dbReference type="OrthoDB" id="4096268at2759"/>
<evidence type="ECO:0000256" key="1">
    <source>
        <dbReference type="SAM" id="MobiDB-lite"/>
    </source>
</evidence>
<organism evidence="3 4">
    <name type="scientific">Candida maltosa (strain Xu316)</name>
    <name type="common">Yeast</name>
    <dbReference type="NCBI Taxonomy" id="1245528"/>
    <lineage>
        <taxon>Eukaryota</taxon>
        <taxon>Fungi</taxon>
        <taxon>Dikarya</taxon>
        <taxon>Ascomycota</taxon>
        <taxon>Saccharomycotina</taxon>
        <taxon>Pichiomycetes</taxon>
        <taxon>Debaryomycetaceae</taxon>
        <taxon>Candida/Lodderomyces clade</taxon>
        <taxon>Candida</taxon>
    </lineage>
</organism>
<comment type="caution">
    <text evidence="3">The sequence shown here is derived from an EMBL/GenBank/DDBJ whole genome shotgun (WGS) entry which is preliminary data.</text>
</comment>
<dbReference type="EMBL" id="AOGT01001367">
    <property type="protein sequence ID" value="EMG47798.1"/>
    <property type="molecule type" value="Genomic_DNA"/>
</dbReference>
<dbReference type="SUPFAM" id="SSF49879">
    <property type="entry name" value="SMAD/FHA domain"/>
    <property type="match status" value="1"/>
</dbReference>
<feature type="region of interest" description="Disordered" evidence="1">
    <location>
        <begin position="171"/>
        <end position="325"/>
    </location>
</feature>
<sequence>MFSSTSGERVIAFENGQTIEIKRSSLKQQDRIAKLTNFYFRNNHLSKQHAKIRYDESTGFHVTDTHSTFGTIVNNEQVLIPGVEFTLKNEDNLGFIMSKPSSQIRKVFQSFQNDEELNFIPIKEFGNPQISLNFKVEINGSVLKLIPLDSNTNNTVTKALTDDGKLLSDAKSSFSEDEEEDDDDEVEDDSFTANGFTGLSIEDTTKTTHSDAEDVIEGPICFSEPEHEVKLDEKEDIEIQVPQTAPSSDKEEDSFGDNVIIYTNEVEILTDEDEKEDDDEEEDDKLGEEEAQTKSNDSFFDRETDEESSDEAPSESEIIYDVETETEEKPYVPILRRFGCIINKEEPVDDDNEEFIIENSNDEELDDICPCDYGCEECEGSSHIYDEEDYDHFYEEDYDDKDSDYCKEDGSCYCREHRRLLAQDGIHPDYYKEETISDWDVEEGDEEEDVEDEEMDEDEDEDEEQVNEDSHDSNETIVFDDDDIMTSYNDGVISVIKITPSKKRSFDEFYDDTTLDDDTFDSDSTEPPRKKIATPESKWKTISKEIGKGIFYILATITALGIYGSTITADED</sequence>
<protein>
    <recommendedName>
        <fullName evidence="2">FHA domain-containing protein</fullName>
    </recommendedName>
</protein>
<proteinExistence type="predicted"/>
<gene>
    <name evidence="3" type="ORF">G210_1749</name>
</gene>
<dbReference type="InterPro" id="IPR000253">
    <property type="entry name" value="FHA_dom"/>
</dbReference>
<dbReference type="STRING" id="1245528.M3J6U8"/>